<dbReference type="InterPro" id="IPR026870">
    <property type="entry name" value="Zinc_ribbon_dom"/>
</dbReference>
<dbReference type="InterPro" id="IPR050305">
    <property type="entry name" value="Small_GTPase_Rab"/>
</dbReference>
<keyword evidence="10" id="KW-0342">GTP-binding</keyword>
<evidence type="ECO:0000256" key="4">
    <source>
        <dbReference type="ARBA" id="ARBA00011984"/>
    </source>
</evidence>
<evidence type="ECO:0000256" key="7">
    <source>
        <dbReference type="ARBA" id="ARBA00022753"/>
    </source>
</evidence>
<organism evidence="18 19">
    <name type="scientific">Larimichthys crocea</name>
    <name type="common">Large yellow croaker</name>
    <name type="synonym">Pseudosciaena crocea</name>
    <dbReference type="NCBI Taxonomy" id="215358"/>
    <lineage>
        <taxon>Eukaryota</taxon>
        <taxon>Metazoa</taxon>
        <taxon>Chordata</taxon>
        <taxon>Craniata</taxon>
        <taxon>Vertebrata</taxon>
        <taxon>Euteleostomi</taxon>
        <taxon>Actinopterygii</taxon>
        <taxon>Neopterygii</taxon>
        <taxon>Teleostei</taxon>
        <taxon>Neoteleostei</taxon>
        <taxon>Acanthomorphata</taxon>
        <taxon>Eupercaria</taxon>
        <taxon>Sciaenidae</taxon>
        <taxon>Larimichthys</taxon>
    </lineage>
</organism>
<dbReference type="InterPro" id="IPR001806">
    <property type="entry name" value="Small_GTPase"/>
</dbReference>
<sequence>MSDGDYDYLIKFLALGDSGVGKTSFLYQYTDGKFNSKFITTVGIDFRERRVVYKSSGPDGSSGKGQKIHMQLWDTAGQERFRSLTTAFFRDAMGFLLLFDLTNEQSFLNVRNWMSQLQIHAYCESPDVILCGNKCDLAEQRAVSEEEARELAEKYGIPYFETSAANGQNVSQAVDVLLDLIMKRMERCVDKSWIPDGTVRANGPTHTDISEGSERSNCATDLQGAAATATEGAKKKKKLEHQQTATTSRTASVVKRMPFHFCPQCGTKLQPGFRFCPSCGEKLPCPADESVPVSSTASLSLSPPRKTEAAATSVVKASLTSSTSSEPAQTRACITSTPVTTRPALRKTRNSLRLDKEVKFNIIDVTPPVVTSTNPVRDDKTEDVVVGLVATPPKQHTVTFKLDAAAEPTLESSSSPVGKSPRAGRGKAKLSSPAMKQLDDGKRLTDKRSRKDEESTVDAAPVAVCSPLSSPISRSPLKVTGKSKAKKAKYVPAVEPLQEGEEVTDTTGKKWKLVKLLSQSTTELIYEVSQTVSRSKDSDHILKLGAKDGRIFNEQNFLQRAAKPASVDKWIKQNKMDFLGIPSCAGFGLHADSHRFLIFPNMGRSLQSVMEEEDDLLSEKVVLQMACRILDVLQYIHSNEYVHADISAENVYIKPGQKSQVYLVGYCHAFRYCPGGQHVEYREASRTPHEGTVEFISLDAHKGAAPSRRSDLQSLGYCMLRWHTGMLPWAALTHPDQIATQKQRYMEDVPALLSHCFGKKRVSSAFQTYLTTVMALQYSEQPDYLTLKAGLSAALLQLGGSVEQPLSF</sequence>
<dbReference type="PROSITE" id="PS00109">
    <property type="entry name" value="PROTEIN_KINASE_TYR"/>
    <property type="match status" value="1"/>
</dbReference>
<name>A0A6G0J057_LARCR</name>
<evidence type="ECO:0000256" key="11">
    <source>
        <dbReference type="ARBA" id="ARBA00023136"/>
    </source>
</evidence>
<dbReference type="Gene3D" id="1.10.510.10">
    <property type="entry name" value="Transferase(Phosphotransferase) domain 1"/>
    <property type="match status" value="1"/>
</dbReference>
<dbReference type="Pfam" id="PF00069">
    <property type="entry name" value="Pkinase"/>
    <property type="match status" value="1"/>
</dbReference>
<feature type="region of interest" description="Disordered" evidence="16">
    <location>
        <begin position="407"/>
        <end position="462"/>
    </location>
</feature>
<dbReference type="SMART" id="SM00176">
    <property type="entry name" value="RAN"/>
    <property type="match status" value="1"/>
</dbReference>
<dbReference type="PROSITE" id="PS50011">
    <property type="entry name" value="PROTEIN_KINASE_DOM"/>
    <property type="match status" value="1"/>
</dbReference>
<dbReference type="PROSITE" id="PS51420">
    <property type="entry name" value="RHO"/>
    <property type="match status" value="1"/>
</dbReference>
<dbReference type="InterPro" id="IPR027417">
    <property type="entry name" value="P-loop_NTPase"/>
</dbReference>
<evidence type="ECO:0000256" key="15">
    <source>
        <dbReference type="ARBA" id="ARBA00047660"/>
    </source>
</evidence>
<dbReference type="SMART" id="SM00175">
    <property type="entry name" value="RAB"/>
    <property type="match status" value="1"/>
</dbReference>
<dbReference type="GO" id="GO:0003925">
    <property type="term" value="F:G protein activity"/>
    <property type="evidence" value="ECO:0007669"/>
    <property type="project" value="UniProtKB-EC"/>
</dbReference>
<feature type="compositionally biased region" description="Basic and acidic residues" evidence="16">
    <location>
        <begin position="437"/>
        <end position="454"/>
    </location>
</feature>
<gene>
    <name evidence="18" type="ORF">D5F01_LYC03694</name>
</gene>
<comment type="similarity">
    <text evidence="3">Belongs to the small GTPase superfamily. Rab family.</text>
</comment>
<dbReference type="GO" id="GO:0016020">
    <property type="term" value="C:membrane"/>
    <property type="evidence" value="ECO:0007669"/>
    <property type="project" value="UniProtKB-SubCell"/>
</dbReference>
<evidence type="ECO:0000256" key="3">
    <source>
        <dbReference type="ARBA" id="ARBA00006270"/>
    </source>
</evidence>
<evidence type="ECO:0000256" key="14">
    <source>
        <dbReference type="ARBA" id="ARBA00023289"/>
    </source>
</evidence>
<keyword evidence="5" id="KW-0488">Methylation</keyword>
<dbReference type="PANTHER" id="PTHR47980">
    <property type="entry name" value="LD44762P"/>
    <property type="match status" value="1"/>
</dbReference>
<dbReference type="InterPro" id="IPR000719">
    <property type="entry name" value="Prot_kinase_dom"/>
</dbReference>
<dbReference type="InterPro" id="IPR008266">
    <property type="entry name" value="Tyr_kinase_AS"/>
</dbReference>
<dbReference type="InterPro" id="IPR011009">
    <property type="entry name" value="Kinase-like_dom_sf"/>
</dbReference>
<keyword evidence="6" id="KW-0547">Nucleotide-binding</keyword>
<dbReference type="FunFam" id="1.10.510.10:FF:001331">
    <property type="entry name" value="VRK serine/threonine kinase 3"/>
    <property type="match status" value="1"/>
</dbReference>
<evidence type="ECO:0000256" key="10">
    <source>
        <dbReference type="ARBA" id="ARBA00023134"/>
    </source>
</evidence>
<evidence type="ECO:0000313" key="18">
    <source>
        <dbReference type="EMBL" id="KAE8297080.1"/>
    </source>
</evidence>
<dbReference type="GO" id="GO:0005525">
    <property type="term" value="F:GTP binding"/>
    <property type="evidence" value="ECO:0007669"/>
    <property type="project" value="UniProtKB-KW"/>
</dbReference>
<dbReference type="Pfam" id="PF00071">
    <property type="entry name" value="Ras"/>
    <property type="match status" value="1"/>
</dbReference>
<dbReference type="PRINTS" id="PR00449">
    <property type="entry name" value="RASTRNSFRMNG"/>
</dbReference>
<evidence type="ECO:0000256" key="16">
    <source>
        <dbReference type="SAM" id="MobiDB-lite"/>
    </source>
</evidence>
<keyword evidence="9" id="KW-0007">Acetylation</keyword>
<evidence type="ECO:0000259" key="17">
    <source>
        <dbReference type="PROSITE" id="PS50011"/>
    </source>
</evidence>
<proteinExistence type="inferred from homology"/>
<evidence type="ECO:0000313" key="19">
    <source>
        <dbReference type="Proteomes" id="UP000424527"/>
    </source>
</evidence>
<keyword evidence="7" id="KW-0967">Endosome</keyword>
<dbReference type="PROSITE" id="PS51419">
    <property type="entry name" value="RAB"/>
    <property type="match status" value="1"/>
</dbReference>
<dbReference type="SUPFAM" id="SSF56112">
    <property type="entry name" value="Protein kinase-like (PK-like)"/>
    <property type="match status" value="1"/>
</dbReference>
<evidence type="ECO:0000256" key="2">
    <source>
        <dbReference type="ARBA" id="ARBA00004635"/>
    </source>
</evidence>
<evidence type="ECO:0000256" key="5">
    <source>
        <dbReference type="ARBA" id="ARBA00022481"/>
    </source>
</evidence>
<dbReference type="AlphaFoldDB" id="A0A6G0J057"/>
<dbReference type="CDD" id="cd04127">
    <property type="entry name" value="Rab27A"/>
    <property type="match status" value="1"/>
</dbReference>
<evidence type="ECO:0000256" key="9">
    <source>
        <dbReference type="ARBA" id="ARBA00022990"/>
    </source>
</evidence>
<dbReference type="SMART" id="SM00174">
    <property type="entry name" value="RHO"/>
    <property type="match status" value="1"/>
</dbReference>
<dbReference type="GO" id="GO:0004672">
    <property type="term" value="F:protein kinase activity"/>
    <property type="evidence" value="ECO:0007669"/>
    <property type="project" value="InterPro"/>
</dbReference>
<evidence type="ECO:0000256" key="8">
    <source>
        <dbReference type="ARBA" id="ARBA00022801"/>
    </source>
</evidence>
<keyword evidence="11" id="KW-0472">Membrane</keyword>
<protein>
    <recommendedName>
        <fullName evidence="4">small monomeric GTPase</fullName>
        <ecNumber evidence="4">3.6.5.2</ecNumber>
    </recommendedName>
</protein>
<evidence type="ECO:0000256" key="13">
    <source>
        <dbReference type="ARBA" id="ARBA00023288"/>
    </source>
</evidence>
<dbReference type="InterPro" id="IPR005225">
    <property type="entry name" value="Small_GTP-bd"/>
</dbReference>
<dbReference type="EC" id="3.6.5.2" evidence="4"/>
<comment type="catalytic activity">
    <reaction evidence="15">
        <text>GTP + H2O = GDP + phosphate + H(+)</text>
        <dbReference type="Rhea" id="RHEA:19669"/>
        <dbReference type="ChEBI" id="CHEBI:15377"/>
        <dbReference type="ChEBI" id="CHEBI:15378"/>
        <dbReference type="ChEBI" id="CHEBI:37565"/>
        <dbReference type="ChEBI" id="CHEBI:43474"/>
        <dbReference type="ChEBI" id="CHEBI:58189"/>
        <dbReference type="EC" id="3.6.5.2"/>
    </reaction>
    <physiologicalReaction direction="left-to-right" evidence="15">
        <dbReference type="Rhea" id="RHEA:19670"/>
    </physiologicalReaction>
</comment>
<feature type="domain" description="Protein kinase" evidence="17">
    <location>
        <begin position="511"/>
        <end position="795"/>
    </location>
</feature>
<keyword evidence="12" id="KW-1015">Disulfide bond</keyword>
<comment type="caution">
    <text evidence="18">The sequence shown here is derived from an EMBL/GenBank/DDBJ whole genome shotgun (WGS) entry which is preliminary data.</text>
</comment>
<dbReference type="SMART" id="SM00173">
    <property type="entry name" value="RAS"/>
    <property type="match status" value="1"/>
</dbReference>
<keyword evidence="19" id="KW-1185">Reference proteome</keyword>
<evidence type="ECO:0000256" key="6">
    <source>
        <dbReference type="ARBA" id="ARBA00022741"/>
    </source>
</evidence>
<dbReference type="Pfam" id="PF13240">
    <property type="entry name" value="Zn_Ribbon_1"/>
    <property type="match status" value="1"/>
</dbReference>
<reference evidence="18 19" key="1">
    <citation type="submission" date="2019-07" db="EMBL/GenBank/DDBJ databases">
        <title>Chromosome genome assembly for large yellow croaker.</title>
        <authorList>
            <person name="Xiao S."/>
        </authorList>
    </citation>
    <scope>NUCLEOTIDE SEQUENCE [LARGE SCALE GENOMIC DNA]</scope>
    <source>
        <strain evidence="18">JMULYC20181020</strain>
        <tissue evidence="18">Muscle</tissue>
    </source>
</reference>
<evidence type="ECO:0000256" key="12">
    <source>
        <dbReference type="ARBA" id="ARBA00023157"/>
    </source>
</evidence>
<keyword evidence="14" id="KW-0636">Prenylation</keyword>
<comment type="subcellular location">
    <subcellularLocation>
        <location evidence="1">Late endosome</location>
    </subcellularLocation>
    <subcellularLocation>
        <location evidence="2">Membrane</location>
        <topology evidence="2">Lipid-anchor</topology>
    </subcellularLocation>
</comment>
<dbReference type="InterPro" id="IPR041837">
    <property type="entry name" value="Rab27a/b"/>
</dbReference>
<dbReference type="NCBIfam" id="TIGR00231">
    <property type="entry name" value="small_GTP"/>
    <property type="match status" value="1"/>
</dbReference>
<dbReference type="Proteomes" id="UP000424527">
    <property type="component" value="Unassembled WGS sequence"/>
</dbReference>
<keyword evidence="8" id="KW-0378">Hydrolase</keyword>
<dbReference type="EMBL" id="REGW02000004">
    <property type="protein sequence ID" value="KAE8297080.1"/>
    <property type="molecule type" value="Genomic_DNA"/>
</dbReference>
<dbReference type="GO" id="GO:0005770">
    <property type="term" value="C:late endosome"/>
    <property type="evidence" value="ECO:0007669"/>
    <property type="project" value="UniProtKB-SubCell"/>
</dbReference>
<keyword evidence="13" id="KW-0449">Lipoprotein</keyword>
<evidence type="ECO:0000256" key="1">
    <source>
        <dbReference type="ARBA" id="ARBA00004603"/>
    </source>
</evidence>
<dbReference type="FunFam" id="3.40.50.300:FF:000402">
    <property type="entry name" value="Ras-related protein Rab-27A"/>
    <property type="match status" value="1"/>
</dbReference>
<accession>A0A6G0J057</accession>
<dbReference type="PROSITE" id="PS51421">
    <property type="entry name" value="RAS"/>
    <property type="match status" value="1"/>
</dbReference>
<dbReference type="GO" id="GO:0005524">
    <property type="term" value="F:ATP binding"/>
    <property type="evidence" value="ECO:0007669"/>
    <property type="project" value="InterPro"/>
</dbReference>
<dbReference type="SUPFAM" id="SSF52540">
    <property type="entry name" value="P-loop containing nucleoside triphosphate hydrolases"/>
    <property type="match status" value="1"/>
</dbReference>
<dbReference type="Gene3D" id="3.40.50.300">
    <property type="entry name" value="P-loop containing nucleotide triphosphate hydrolases"/>
    <property type="match status" value="1"/>
</dbReference>
<dbReference type="SMART" id="SM00220">
    <property type="entry name" value="S_TKc"/>
    <property type="match status" value="1"/>
</dbReference>
<feature type="region of interest" description="Disordered" evidence="16">
    <location>
        <begin position="229"/>
        <end position="250"/>
    </location>
</feature>